<dbReference type="SUPFAM" id="SSF56672">
    <property type="entry name" value="DNA/RNA polymerases"/>
    <property type="match status" value="1"/>
</dbReference>
<sequence length="1286" mass="144536">MADSGAEVSLVTEEWYKQHLLPKQAVIYGMDIRITDANGREIPCLGYVKVNVEIEGKSVKDCGLFVKGGGGESGVVQGTTLPVLFGMNVLKGAVHLGLTEKWGRCVRAIEAKLRVTQQPLGFAVIQQQQDLVIPAGTRRIMRVFVESLQEVDVDSVVLEPLVPGEGYWVPEGLCIFPSYTRVVKGEGWLSVGNLGQADVQFRPQWKVAKVSHGREVTVGRAHTHTVAQTAPPSVVKEFRDRLGVQVDESQLDSAQLERLDGLIHEYGDVFAENEQDLGCATGVEHEIHLNSAVPIRLPYRHIPPPCITEVKAHVKGLLEQGVIEESVSPYAAPIVMVRKKDGSLRLCVDYRRLNEVTVKDAFPLPRVQDTLDALAGAQYFSSFDLAAGYHQILVRAEDRPKTAFVTPFGHYQYVRCPMGLSNSPATFQRFMEYVFSDQVFVTLLVYLDDLLVFARSVDEHLDRLEGMLKLLRKHGLKLKPSKCHILKPQVRYLGFIISKEGINTDPEKIRAVQEWPVPRTVREVRAFVAFCSFYRRFVKNFAKVAAPLHALMSGDSKAAVSDYWGKDEARAFALLKEKLSQAPVLKSADYSKQFVVETDASFEGLGAVLSQEHDGRLYPVAFASRGLRKSERNMSNYSSRKLELLALKWAVTEQFKHYLVGGHFIVLTDNNPLAHLNSAKLGAVESRWLGDLGRFDFEVKYRPGKENGNADGLSRRPQELIEGGEEEKEIWETSPNTSVKGVAVMQVWRGASKEQLRDMQQSCPVVGKLWRQMIGRVRPAELRQLLQVEEFRQWWRVRGSLIMRHGVIYWRGRETDSRKWKVVLPVNQRQEVLKAAHDQWGHQGVARTTSLVKDRFAWPGLHEDIKLYVAKCKVCVMGKEEGVRAKTKLGTLEANRPWEVLAVDFTLLDPARDGKENVLVVTDVFSKFALAFPTKNQKASTVAKILVEEIFHRFGCPERVHSDQGRNFEGKLVQELCKYYHVAKSRTTPYHPQGNGICERFNRTLHGMLVTLGQEQREHWPRHLSSLTAIYNTTPHAVTGFSPHYLLFGVEPHLPLDRFCEETDSEPTNHSMWIRKLRETQEAAWKAAKLNIKSYHNTNRWKRQEQGKTEPLRVGQRVLLRDNAVLGRRKIQPKFAAEVWEVEEVLDGVSGVYRVRPEGESGCSKVLHRSNLRPWNGSEGHAGTSNEVPAGTSNEGPPEEEEVEMPDMTEVLKRFGFPEPDSEEQVDSVVEQEGEDALGPGEEPDEQSGEGSEQVKGVQAPQLRRSSRIAERGATGSSCVGCGDCA</sequence>
<keyword evidence="4" id="KW-0255">Endonuclease</keyword>
<dbReference type="EMBL" id="GDRN01091780">
    <property type="protein sequence ID" value="JAI60221.1"/>
    <property type="molecule type" value="Transcribed_RNA"/>
</dbReference>
<keyword evidence="4" id="KW-0378">Hydrolase</keyword>
<dbReference type="Pfam" id="PF17921">
    <property type="entry name" value="Integrase_H2C2"/>
    <property type="match status" value="1"/>
</dbReference>
<dbReference type="Pfam" id="PF00078">
    <property type="entry name" value="RVT_1"/>
    <property type="match status" value="1"/>
</dbReference>
<dbReference type="Pfam" id="PF17919">
    <property type="entry name" value="RT_RNaseH_2"/>
    <property type="match status" value="1"/>
</dbReference>
<accession>A0A0P4VWC7</accession>
<dbReference type="PROSITE" id="PS50878">
    <property type="entry name" value="RT_POL"/>
    <property type="match status" value="1"/>
</dbReference>
<dbReference type="GO" id="GO:0003964">
    <property type="term" value="F:RNA-directed DNA polymerase activity"/>
    <property type="evidence" value="ECO:0007669"/>
    <property type="project" value="UniProtKB-KW"/>
</dbReference>
<feature type="region of interest" description="Disordered" evidence="7">
    <location>
        <begin position="1170"/>
        <end position="1286"/>
    </location>
</feature>
<dbReference type="FunFam" id="1.10.340.70:FF:000001">
    <property type="entry name" value="Retrovirus-related Pol polyprotein from transposon gypsy-like Protein"/>
    <property type="match status" value="1"/>
</dbReference>
<dbReference type="FunFam" id="3.10.20.370:FF:000001">
    <property type="entry name" value="Retrovirus-related Pol polyprotein from transposon 17.6-like protein"/>
    <property type="match status" value="1"/>
</dbReference>
<protein>
    <recommendedName>
        <fullName evidence="1">RNA-directed DNA polymerase</fullName>
        <ecNumber evidence="1">2.7.7.49</ecNumber>
    </recommendedName>
</protein>
<feature type="domain" description="Reverse transcriptase" evidence="8">
    <location>
        <begin position="318"/>
        <end position="497"/>
    </location>
</feature>
<dbReference type="FunFam" id="3.30.70.270:FF:000020">
    <property type="entry name" value="Transposon Tf2-6 polyprotein-like Protein"/>
    <property type="match status" value="1"/>
</dbReference>
<feature type="compositionally biased region" description="Acidic residues" evidence="7">
    <location>
        <begin position="1197"/>
        <end position="1207"/>
    </location>
</feature>
<proteinExistence type="predicted"/>
<dbReference type="InterPro" id="IPR000477">
    <property type="entry name" value="RT_dom"/>
</dbReference>
<dbReference type="Gene3D" id="3.10.20.370">
    <property type="match status" value="1"/>
</dbReference>
<evidence type="ECO:0000256" key="7">
    <source>
        <dbReference type="SAM" id="MobiDB-lite"/>
    </source>
</evidence>
<keyword evidence="5" id="KW-0695">RNA-directed DNA polymerase</keyword>
<dbReference type="EC" id="2.7.7.49" evidence="1"/>
<organism evidence="10">
    <name type="scientific">Scylla olivacea</name>
    <name type="common">Orange mud crab</name>
    <name type="synonym">Cancer olivacea</name>
    <dbReference type="NCBI Taxonomy" id="85551"/>
    <lineage>
        <taxon>Eukaryota</taxon>
        <taxon>Metazoa</taxon>
        <taxon>Ecdysozoa</taxon>
        <taxon>Arthropoda</taxon>
        <taxon>Crustacea</taxon>
        <taxon>Multicrustacea</taxon>
        <taxon>Malacostraca</taxon>
        <taxon>Eumalacostraca</taxon>
        <taxon>Eucarida</taxon>
        <taxon>Decapoda</taxon>
        <taxon>Pleocyemata</taxon>
        <taxon>Brachyura</taxon>
        <taxon>Eubrachyura</taxon>
        <taxon>Portunoidea</taxon>
        <taxon>Portunidae</taxon>
        <taxon>Portuninae</taxon>
        <taxon>Scylla</taxon>
    </lineage>
</organism>
<dbReference type="EMBL" id="GDRN01091779">
    <property type="protein sequence ID" value="JAI60222.1"/>
    <property type="molecule type" value="Transcribed_RNA"/>
</dbReference>
<dbReference type="PANTHER" id="PTHR37984:SF5">
    <property type="entry name" value="PROTEIN NYNRIN-LIKE"/>
    <property type="match status" value="1"/>
</dbReference>
<evidence type="ECO:0000259" key="8">
    <source>
        <dbReference type="PROSITE" id="PS50878"/>
    </source>
</evidence>
<dbReference type="PROSITE" id="PS50994">
    <property type="entry name" value="INTEGRASE"/>
    <property type="match status" value="1"/>
</dbReference>
<feature type="compositionally biased region" description="Acidic residues" evidence="7">
    <location>
        <begin position="1220"/>
        <end position="1248"/>
    </location>
</feature>
<feature type="compositionally biased region" description="Polar residues" evidence="7">
    <location>
        <begin position="1183"/>
        <end position="1194"/>
    </location>
</feature>
<feature type="domain" description="Integrase catalytic" evidence="9">
    <location>
        <begin position="893"/>
        <end position="1051"/>
    </location>
</feature>
<dbReference type="PANTHER" id="PTHR37984">
    <property type="entry name" value="PROTEIN CBG26694"/>
    <property type="match status" value="1"/>
</dbReference>
<dbReference type="GO" id="GO:0004519">
    <property type="term" value="F:endonuclease activity"/>
    <property type="evidence" value="ECO:0007669"/>
    <property type="project" value="UniProtKB-KW"/>
</dbReference>
<dbReference type="Gene3D" id="3.10.10.10">
    <property type="entry name" value="HIV Type 1 Reverse Transcriptase, subunit A, domain 1"/>
    <property type="match status" value="1"/>
</dbReference>
<keyword evidence="2" id="KW-0548">Nucleotidyltransferase</keyword>
<dbReference type="GO" id="GO:0015074">
    <property type="term" value="P:DNA integration"/>
    <property type="evidence" value="ECO:0007669"/>
    <property type="project" value="InterPro"/>
</dbReference>
<dbReference type="Gene3D" id="1.10.340.70">
    <property type="match status" value="1"/>
</dbReference>
<dbReference type="Gene3D" id="3.30.420.10">
    <property type="entry name" value="Ribonuclease H-like superfamily/Ribonuclease H"/>
    <property type="match status" value="1"/>
</dbReference>
<evidence type="ECO:0000256" key="2">
    <source>
        <dbReference type="ARBA" id="ARBA00022695"/>
    </source>
</evidence>
<dbReference type="InterPro" id="IPR041577">
    <property type="entry name" value="RT_RNaseH_2"/>
</dbReference>
<name>A0A0P4VWC7_SCYOL</name>
<dbReference type="FunFam" id="3.30.420.10:FF:000032">
    <property type="entry name" value="Retrovirus-related Pol polyprotein from transposon 297-like Protein"/>
    <property type="match status" value="1"/>
</dbReference>
<dbReference type="InterPro" id="IPR043128">
    <property type="entry name" value="Rev_trsase/Diguanyl_cyclase"/>
</dbReference>
<dbReference type="GO" id="GO:0042575">
    <property type="term" value="C:DNA polymerase complex"/>
    <property type="evidence" value="ECO:0007669"/>
    <property type="project" value="UniProtKB-ARBA"/>
</dbReference>
<dbReference type="CDD" id="cd01647">
    <property type="entry name" value="RT_LTR"/>
    <property type="match status" value="1"/>
</dbReference>
<dbReference type="InterPro" id="IPR043502">
    <property type="entry name" value="DNA/RNA_pol_sf"/>
</dbReference>
<keyword evidence="6" id="KW-0511">Multifunctional enzyme</keyword>
<dbReference type="InterPro" id="IPR012337">
    <property type="entry name" value="RNaseH-like_sf"/>
</dbReference>
<evidence type="ECO:0000313" key="10">
    <source>
        <dbReference type="EMBL" id="JAI60222.1"/>
    </source>
</evidence>
<evidence type="ECO:0000256" key="4">
    <source>
        <dbReference type="ARBA" id="ARBA00022759"/>
    </source>
</evidence>
<evidence type="ECO:0000259" key="9">
    <source>
        <dbReference type="PROSITE" id="PS50994"/>
    </source>
</evidence>
<keyword evidence="2" id="KW-0808">Transferase</keyword>
<evidence type="ECO:0000256" key="5">
    <source>
        <dbReference type="ARBA" id="ARBA00022918"/>
    </source>
</evidence>
<evidence type="ECO:0000256" key="1">
    <source>
        <dbReference type="ARBA" id="ARBA00012493"/>
    </source>
</evidence>
<dbReference type="InterPro" id="IPR041588">
    <property type="entry name" value="Integrase_H2C2"/>
</dbReference>
<dbReference type="InterPro" id="IPR050951">
    <property type="entry name" value="Retrovirus_Pol_polyprotein"/>
</dbReference>
<dbReference type="SUPFAM" id="SSF53098">
    <property type="entry name" value="Ribonuclease H-like"/>
    <property type="match status" value="1"/>
</dbReference>
<dbReference type="InterPro" id="IPR001584">
    <property type="entry name" value="Integrase_cat-core"/>
</dbReference>
<evidence type="ECO:0000256" key="6">
    <source>
        <dbReference type="ARBA" id="ARBA00023268"/>
    </source>
</evidence>
<keyword evidence="3" id="KW-0540">Nuclease</keyword>
<dbReference type="Gene3D" id="3.30.70.270">
    <property type="match status" value="2"/>
</dbReference>
<reference evidence="10" key="1">
    <citation type="submission" date="2015-09" db="EMBL/GenBank/DDBJ databases">
        <title>Scylla olivacea transcriptome.</title>
        <authorList>
            <person name="Ikhwanuddin M."/>
        </authorList>
    </citation>
    <scope>NUCLEOTIDE SEQUENCE</scope>
</reference>
<dbReference type="InterPro" id="IPR036397">
    <property type="entry name" value="RNaseH_sf"/>
</dbReference>
<dbReference type="CDD" id="cd00303">
    <property type="entry name" value="retropepsin_like"/>
    <property type="match status" value="1"/>
</dbReference>
<dbReference type="GO" id="GO:0003676">
    <property type="term" value="F:nucleic acid binding"/>
    <property type="evidence" value="ECO:0007669"/>
    <property type="project" value="InterPro"/>
</dbReference>
<dbReference type="CDD" id="cd09274">
    <property type="entry name" value="RNase_HI_RT_Ty3"/>
    <property type="match status" value="1"/>
</dbReference>
<dbReference type="Pfam" id="PF00665">
    <property type="entry name" value="rve"/>
    <property type="match status" value="1"/>
</dbReference>
<evidence type="ECO:0000256" key="3">
    <source>
        <dbReference type="ARBA" id="ARBA00022722"/>
    </source>
</evidence>